<evidence type="ECO:0000256" key="1">
    <source>
        <dbReference type="SAM" id="MobiDB-lite"/>
    </source>
</evidence>
<feature type="region of interest" description="Disordered" evidence="1">
    <location>
        <begin position="419"/>
        <end position="453"/>
    </location>
</feature>
<organism evidence="2 3">
    <name type="scientific">Zizania palustris</name>
    <name type="common">Northern wild rice</name>
    <dbReference type="NCBI Taxonomy" id="103762"/>
    <lineage>
        <taxon>Eukaryota</taxon>
        <taxon>Viridiplantae</taxon>
        <taxon>Streptophyta</taxon>
        <taxon>Embryophyta</taxon>
        <taxon>Tracheophyta</taxon>
        <taxon>Spermatophyta</taxon>
        <taxon>Magnoliopsida</taxon>
        <taxon>Liliopsida</taxon>
        <taxon>Poales</taxon>
        <taxon>Poaceae</taxon>
        <taxon>BOP clade</taxon>
        <taxon>Oryzoideae</taxon>
        <taxon>Oryzeae</taxon>
        <taxon>Zizaniinae</taxon>
        <taxon>Zizania</taxon>
    </lineage>
</organism>
<comment type="caution">
    <text evidence="2">The sequence shown here is derived from an EMBL/GenBank/DDBJ whole genome shotgun (WGS) entry which is preliminary data.</text>
</comment>
<dbReference type="EMBL" id="JAAALK010000285">
    <property type="protein sequence ID" value="KAG8064540.1"/>
    <property type="molecule type" value="Genomic_DNA"/>
</dbReference>
<reference evidence="2" key="1">
    <citation type="journal article" date="2021" name="bioRxiv">
        <title>Whole Genome Assembly and Annotation of Northern Wild Rice, Zizania palustris L., Supports a Whole Genome Duplication in the Zizania Genus.</title>
        <authorList>
            <person name="Haas M."/>
            <person name="Kono T."/>
            <person name="Macchietto M."/>
            <person name="Millas R."/>
            <person name="McGilp L."/>
            <person name="Shao M."/>
            <person name="Duquette J."/>
            <person name="Hirsch C.N."/>
            <person name="Kimball J."/>
        </authorList>
    </citation>
    <scope>NUCLEOTIDE SEQUENCE</scope>
    <source>
        <tissue evidence="2">Fresh leaf tissue</tissue>
    </source>
</reference>
<dbReference type="OrthoDB" id="429143at2759"/>
<protein>
    <submittedName>
        <fullName evidence="2">Uncharacterized protein</fullName>
    </submittedName>
</protein>
<evidence type="ECO:0000313" key="2">
    <source>
        <dbReference type="EMBL" id="KAG8064540.1"/>
    </source>
</evidence>
<dbReference type="AlphaFoldDB" id="A0A8J5SPK1"/>
<feature type="compositionally biased region" description="Basic and acidic residues" evidence="1">
    <location>
        <begin position="441"/>
        <end position="453"/>
    </location>
</feature>
<dbReference type="Proteomes" id="UP000729402">
    <property type="component" value="Unassembled WGS sequence"/>
</dbReference>
<sequence length="453" mass="51140">MWPGTPDLMVQWMPPSIERVYTRRAVARRNQRAKLCSVLDLEEVEITGAKLRLHRDGGQRKDGYSHHMVLWNHLRLHAHFLMMDAGWKILGRERGDKSKVDKVYEAPDKAMRLFSLSRAWKCFGQWLLMNSSGFGGNDYGRVWFNIHDFLSDLKNTMLCLEHEVRLPKQSLSFLNQWQLLDPFMAVVCIDKKVAALRNGVALKAVNSTVTFVSHTESKLLSIRNAGNPLWLDHANNYNSPHPRSRKNLLPLLQSDDHDGNSSHSKQPCTFGTSKSSQYKMDQGLLSMEAIKERSIRGTSHRIVMGLRDSTALSSSGTTCLNEKNKLPHTNSNLAHDIQDKSDPLYFPPSYSSDYLVENVQIKDPTCHAYAMMETANLDNPADSPNELVLSAELLFSHEMDEMLLGTLDGISNAQHFTAAVSESQEENTNAGDRPSGPSSRLSEKDRYSKANQK</sequence>
<keyword evidence="3" id="KW-1185">Reference proteome</keyword>
<feature type="compositionally biased region" description="Polar residues" evidence="1">
    <location>
        <begin position="419"/>
        <end position="440"/>
    </location>
</feature>
<feature type="region of interest" description="Disordered" evidence="1">
    <location>
        <begin position="242"/>
        <end position="275"/>
    </location>
</feature>
<accession>A0A8J5SPK1</accession>
<feature type="compositionally biased region" description="Polar residues" evidence="1">
    <location>
        <begin position="261"/>
        <end position="275"/>
    </location>
</feature>
<evidence type="ECO:0000313" key="3">
    <source>
        <dbReference type="Proteomes" id="UP000729402"/>
    </source>
</evidence>
<reference evidence="2" key="2">
    <citation type="submission" date="2021-02" db="EMBL/GenBank/DDBJ databases">
        <authorList>
            <person name="Kimball J.A."/>
            <person name="Haas M.W."/>
            <person name="Macchietto M."/>
            <person name="Kono T."/>
            <person name="Duquette J."/>
            <person name="Shao M."/>
        </authorList>
    </citation>
    <scope>NUCLEOTIDE SEQUENCE</scope>
    <source>
        <tissue evidence="2">Fresh leaf tissue</tissue>
    </source>
</reference>
<proteinExistence type="predicted"/>
<gene>
    <name evidence="2" type="ORF">GUJ93_ZPchr0004g39427</name>
</gene>
<name>A0A8J5SPK1_ZIZPA</name>